<sequence length="79" mass="9340">MIKFRTLLKYCQKIKIIKNILNRTDCTNFSQKHWCALRLKDNKTIRPMLHGSSLIKQNAIIHVLIIIAFPKRKLPNKRA</sequence>
<comment type="caution">
    <text evidence="1">The sequence shown here is derived from an EMBL/GenBank/DDBJ whole genome shotgun (WGS) entry which is preliminary data.</text>
</comment>
<protein>
    <submittedName>
        <fullName evidence="1">Uncharacterized protein</fullName>
    </submittedName>
</protein>
<keyword evidence="2" id="KW-1185">Reference proteome</keyword>
<gene>
    <name evidence="1" type="ORF">GCM10023231_01970</name>
</gene>
<name>A0ABP9ADW4_9SPHI</name>
<accession>A0ABP9ADW4</accession>
<organism evidence="1 2">
    <name type="scientific">Olivibacter ginsenosidimutans</name>
    <dbReference type="NCBI Taxonomy" id="1176537"/>
    <lineage>
        <taxon>Bacteria</taxon>
        <taxon>Pseudomonadati</taxon>
        <taxon>Bacteroidota</taxon>
        <taxon>Sphingobacteriia</taxon>
        <taxon>Sphingobacteriales</taxon>
        <taxon>Sphingobacteriaceae</taxon>
        <taxon>Olivibacter</taxon>
    </lineage>
</organism>
<evidence type="ECO:0000313" key="1">
    <source>
        <dbReference type="EMBL" id="GAA4778942.1"/>
    </source>
</evidence>
<evidence type="ECO:0000313" key="2">
    <source>
        <dbReference type="Proteomes" id="UP001501411"/>
    </source>
</evidence>
<proteinExistence type="predicted"/>
<dbReference type="Proteomes" id="UP001501411">
    <property type="component" value="Unassembled WGS sequence"/>
</dbReference>
<reference evidence="2" key="1">
    <citation type="journal article" date="2019" name="Int. J. Syst. Evol. Microbiol.">
        <title>The Global Catalogue of Microorganisms (GCM) 10K type strain sequencing project: providing services to taxonomists for standard genome sequencing and annotation.</title>
        <authorList>
            <consortium name="The Broad Institute Genomics Platform"/>
            <consortium name="The Broad Institute Genome Sequencing Center for Infectious Disease"/>
            <person name="Wu L."/>
            <person name="Ma J."/>
        </authorList>
    </citation>
    <scope>NUCLEOTIDE SEQUENCE [LARGE SCALE GENOMIC DNA]</scope>
    <source>
        <strain evidence="2">JCM 18200</strain>
    </source>
</reference>
<dbReference type="EMBL" id="BAABIQ010000002">
    <property type="protein sequence ID" value="GAA4778942.1"/>
    <property type="molecule type" value="Genomic_DNA"/>
</dbReference>